<keyword evidence="6" id="KW-0449">Lipoprotein</keyword>
<evidence type="ECO:0000256" key="5">
    <source>
        <dbReference type="ARBA" id="ARBA00022692"/>
    </source>
</evidence>
<accession>A0ABC8WXZ4</accession>
<organism evidence="16 17">
    <name type="scientific">Urochloa decumbens</name>
    <dbReference type="NCBI Taxonomy" id="240449"/>
    <lineage>
        <taxon>Eukaryota</taxon>
        <taxon>Viridiplantae</taxon>
        <taxon>Streptophyta</taxon>
        <taxon>Embryophyta</taxon>
        <taxon>Tracheophyta</taxon>
        <taxon>Spermatophyta</taxon>
        <taxon>Magnoliopsida</taxon>
        <taxon>Liliopsida</taxon>
        <taxon>Poales</taxon>
        <taxon>Poaceae</taxon>
        <taxon>PACMAD clade</taxon>
        <taxon>Panicoideae</taxon>
        <taxon>Panicodae</taxon>
        <taxon>Paniceae</taxon>
        <taxon>Melinidinae</taxon>
        <taxon>Urochloa</taxon>
    </lineage>
</organism>
<evidence type="ECO:0000256" key="8">
    <source>
        <dbReference type="ARBA" id="ARBA00022824"/>
    </source>
</evidence>
<evidence type="ECO:0000256" key="7">
    <source>
        <dbReference type="ARBA" id="ARBA00022741"/>
    </source>
</evidence>
<keyword evidence="13" id="KW-0675">Receptor</keyword>
<reference evidence="16 17" key="2">
    <citation type="submission" date="2024-10" db="EMBL/GenBank/DDBJ databases">
        <authorList>
            <person name="Ryan C."/>
        </authorList>
    </citation>
    <scope>NUCLEOTIDE SEQUENCE [LARGE SCALE GENOMIC DNA]</scope>
</reference>
<evidence type="ECO:0000256" key="1">
    <source>
        <dbReference type="ARBA" id="ARBA00004389"/>
    </source>
</evidence>
<dbReference type="EMBL" id="OZ075123">
    <property type="protein sequence ID" value="CAL4914815.1"/>
    <property type="molecule type" value="Genomic_DNA"/>
</dbReference>
<comment type="similarity">
    <text evidence="3">Belongs to the small GTPase superfamily. Arf family.</text>
</comment>
<reference evidence="17" key="1">
    <citation type="submission" date="2024-06" db="EMBL/GenBank/DDBJ databases">
        <authorList>
            <person name="Ryan C."/>
        </authorList>
    </citation>
    <scope>NUCLEOTIDE SEQUENCE [LARGE SCALE GENOMIC DNA]</scope>
</reference>
<keyword evidence="5 15" id="KW-0812">Transmembrane</keyword>
<proteinExistence type="inferred from homology"/>
<evidence type="ECO:0000256" key="4">
    <source>
        <dbReference type="ARBA" id="ARBA00020256"/>
    </source>
</evidence>
<evidence type="ECO:0000256" key="9">
    <source>
        <dbReference type="ARBA" id="ARBA00022892"/>
    </source>
</evidence>
<evidence type="ECO:0000313" key="17">
    <source>
        <dbReference type="Proteomes" id="UP001497457"/>
    </source>
</evidence>
<dbReference type="Pfam" id="PF09439">
    <property type="entry name" value="SRPRB"/>
    <property type="match status" value="1"/>
</dbReference>
<dbReference type="InterPro" id="IPR024156">
    <property type="entry name" value="Small_GTPase_ARF"/>
</dbReference>
<dbReference type="GO" id="GO:0016192">
    <property type="term" value="P:vesicle-mediated transport"/>
    <property type="evidence" value="ECO:0007669"/>
    <property type="project" value="UniProtKB-KW"/>
</dbReference>
<dbReference type="GO" id="GO:0005789">
    <property type="term" value="C:endoplasmic reticulum membrane"/>
    <property type="evidence" value="ECO:0007669"/>
    <property type="project" value="UniProtKB-SubCell"/>
</dbReference>
<comment type="similarity">
    <text evidence="2">Belongs to the SRP receptor beta subunit family.</text>
</comment>
<evidence type="ECO:0000256" key="2">
    <source>
        <dbReference type="ARBA" id="ARBA00005619"/>
    </source>
</evidence>
<dbReference type="InterPro" id="IPR019009">
    <property type="entry name" value="SRP_receptor_beta_su"/>
</dbReference>
<dbReference type="AlphaFoldDB" id="A0ABC8WXZ4"/>
<comment type="subcellular location">
    <subcellularLocation>
        <location evidence="1">Endoplasmic reticulum membrane</location>
        <topology evidence="1">Single-pass membrane protein</topology>
    </subcellularLocation>
</comment>
<keyword evidence="6" id="KW-0519">Myristate</keyword>
<dbReference type="CDD" id="cd04105">
    <property type="entry name" value="SR_beta"/>
    <property type="match status" value="1"/>
</dbReference>
<evidence type="ECO:0000256" key="11">
    <source>
        <dbReference type="ARBA" id="ARBA00023134"/>
    </source>
</evidence>
<dbReference type="PROSITE" id="PS51417">
    <property type="entry name" value="ARF"/>
    <property type="match status" value="1"/>
</dbReference>
<evidence type="ECO:0000256" key="15">
    <source>
        <dbReference type="SAM" id="Phobius"/>
    </source>
</evidence>
<keyword evidence="8" id="KW-0256">Endoplasmic reticulum</keyword>
<sequence length="277" mass="30375">MDEWIRQAEVWVGQAESWIRQQPPEQIYVAAVVVAVTILVLIAASCLKSSKLNTIVLSGLSNSGKTTLFYQLQDGSSHQGTVTSMEENNDTFVLSSEKERKGKVRPVHIVDVPGHARLKPKLDEVLPKAAGVVFVVDAQDFLSSMQAAAEYLYDTLTKASVVKKKVPVLIFCNKTDKVTAHSKEFIKKQLEKEINKLQESRNAISSADISDEVKLGVPGEAFNFSQCQNKVTVAEGAGLTVLIFGCLMWKTVMRMALSPCFSAISLLSENLPAALFQ</sequence>
<keyword evidence="14" id="KW-0175">Coiled coil</keyword>
<dbReference type="InterPro" id="IPR005225">
    <property type="entry name" value="Small_GTP-bd"/>
</dbReference>
<keyword evidence="17" id="KW-1185">Reference proteome</keyword>
<evidence type="ECO:0000313" key="16">
    <source>
        <dbReference type="EMBL" id="CAL4914815.1"/>
    </source>
</evidence>
<dbReference type="PANTHER" id="PTHR45909:SF1">
    <property type="entry name" value="ADP-RIBOSYLATION FACTOR-RELATED PROTEIN 1"/>
    <property type="match status" value="1"/>
</dbReference>
<evidence type="ECO:0000256" key="12">
    <source>
        <dbReference type="ARBA" id="ARBA00023136"/>
    </source>
</evidence>
<keyword evidence="9" id="KW-0813">Transport</keyword>
<evidence type="ECO:0000256" key="3">
    <source>
        <dbReference type="ARBA" id="ARBA00010290"/>
    </source>
</evidence>
<dbReference type="NCBIfam" id="TIGR00231">
    <property type="entry name" value="small_GTP"/>
    <property type="match status" value="1"/>
</dbReference>
<evidence type="ECO:0000256" key="14">
    <source>
        <dbReference type="SAM" id="Coils"/>
    </source>
</evidence>
<keyword evidence="11" id="KW-0342">GTP-binding</keyword>
<evidence type="ECO:0000256" key="6">
    <source>
        <dbReference type="ARBA" id="ARBA00022707"/>
    </source>
</evidence>
<dbReference type="InterPro" id="IPR027417">
    <property type="entry name" value="P-loop_NTPase"/>
</dbReference>
<keyword evidence="10 15" id="KW-1133">Transmembrane helix</keyword>
<dbReference type="Proteomes" id="UP001497457">
    <property type="component" value="Chromosome 13rd"/>
</dbReference>
<feature type="coiled-coil region" evidence="14">
    <location>
        <begin position="180"/>
        <end position="207"/>
    </location>
</feature>
<keyword evidence="9" id="KW-0931">ER-Golgi transport</keyword>
<keyword evidence="7" id="KW-0547">Nucleotide-binding</keyword>
<gene>
    <name evidence="16" type="ORF">URODEC1_LOCUS17142</name>
</gene>
<name>A0ABC8WXZ4_9POAL</name>
<dbReference type="GO" id="GO:0005525">
    <property type="term" value="F:GTP binding"/>
    <property type="evidence" value="ECO:0007669"/>
    <property type="project" value="UniProtKB-KW"/>
</dbReference>
<dbReference type="SUPFAM" id="SSF52540">
    <property type="entry name" value="P-loop containing nucleoside triphosphate hydrolases"/>
    <property type="match status" value="1"/>
</dbReference>
<evidence type="ECO:0000256" key="10">
    <source>
        <dbReference type="ARBA" id="ARBA00022989"/>
    </source>
</evidence>
<protein>
    <recommendedName>
        <fullName evidence="4">Signal recognition particle receptor subunit beta</fullName>
    </recommendedName>
</protein>
<evidence type="ECO:0000256" key="13">
    <source>
        <dbReference type="ARBA" id="ARBA00023170"/>
    </source>
</evidence>
<feature type="transmembrane region" description="Helical" evidence="15">
    <location>
        <begin position="27"/>
        <end position="47"/>
    </location>
</feature>
<dbReference type="PANTHER" id="PTHR45909">
    <property type="entry name" value="ADP-RIBOSYLATION FACTOR-RELATED PROTEIN 1"/>
    <property type="match status" value="1"/>
</dbReference>
<keyword evidence="12 15" id="KW-0472">Membrane</keyword>
<dbReference type="Gene3D" id="3.40.50.300">
    <property type="entry name" value="P-loop containing nucleotide triphosphate hydrolases"/>
    <property type="match status" value="1"/>
</dbReference>